<keyword evidence="2" id="KW-0808">Transferase</keyword>
<evidence type="ECO:0000256" key="5">
    <source>
        <dbReference type="ARBA" id="ARBA00022840"/>
    </source>
</evidence>
<accession>A0A7J8Y484</accession>
<comment type="caution">
    <text evidence="7">The sequence shown here is derived from an EMBL/GenBank/DDBJ whole genome shotgun (WGS) entry which is preliminary data.</text>
</comment>
<dbReference type="GO" id="GO:0005886">
    <property type="term" value="C:plasma membrane"/>
    <property type="evidence" value="ECO:0007669"/>
    <property type="project" value="TreeGrafter"/>
</dbReference>
<dbReference type="Proteomes" id="UP000593577">
    <property type="component" value="Unassembled WGS sequence"/>
</dbReference>
<dbReference type="EMBL" id="JABFAA010000010">
    <property type="protein sequence ID" value="MBA0694385.1"/>
    <property type="molecule type" value="Genomic_DNA"/>
</dbReference>
<dbReference type="Pfam" id="PF07714">
    <property type="entry name" value="PK_Tyr_Ser-Thr"/>
    <property type="match status" value="1"/>
</dbReference>
<name>A0A7J8Y484_GOSAI</name>
<evidence type="ECO:0000256" key="1">
    <source>
        <dbReference type="ARBA" id="ARBA00022527"/>
    </source>
</evidence>
<dbReference type="PANTHER" id="PTHR27002:SF181">
    <property type="entry name" value="RECEPTOR-LIKE SERINE_THREONINE-PROTEIN KINASE"/>
    <property type="match status" value="1"/>
</dbReference>
<dbReference type="Gene3D" id="1.10.510.10">
    <property type="entry name" value="Transferase(Phosphotransferase) domain 1"/>
    <property type="match status" value="1"/>
</dbReference>
<sequence length="51" mass="6082">MRIGWAELELRNKIIVGIARGIHYLREDSRLQIIHRDLKADNILLDRRDES</sequence>
<keyword evidence="5" id="KW-0067">ATP-binding</keyword>
<dbReference type="GO" id="GO:0005524">
    <property type="term" value="F:ATP binding"/>
    <property type="evidence" value="ECO:0007669"/>
    <property type="project" value="UniProtKB-KW"/>
</dbReference>
<evidence type="ECO:0000313" key="7">
    <source>
        <dbReference type="EMBL" id="MBA0694385.1"/>
    </source>
</evidence>
<dbReference type="InterPro" id="IPR000719">
    <property type="entry name" value="Prot_kinase_dom"/>
</dbReference>
<evidence type="ECO:0000256" key="2">
    <source>
        <dbReference type="ARBA" id="ARBA00022679"/>
    </source>
</evidence>
<evidence type="ECO:0000256" key="4">
    <source>
        <dbReference type="ARBA" id="ARBA00022777"/>
    </source>
</evidence>
<dbReference type="AlphaFoldDB" id="A0A7J8Y484"/>
<feature type="domain" description="Protein kinase" evidence="6">
    <location>
        <begin position="1"/>
        <end position="51"/>
    </location>
</feature>
<evidence type="ECO:0000259" key="6">
    <source>
        <dbReference type="PROSITE" id="PS50011"/>
    </source>
</evidence>
<dbReference type="InterPro" id="IPR001245">
    <property type="entry name" value="Ser-Thr/Tyr_kinase_cat_dom"/>
</dbReference>
<dbReference type="GO" id="GO:0004674">
    <property type="term" value="F:protein serine/threonine kinase activity"/>
    <property type="evidence" value="ECO:0007669"/>
    <property type="project" value="UniProtKB-KW"/>
</dbReference>
<keyword evidence="1" id="KW-0723">Serine/threonine-protein kinase</keyword>
<keyword evidence="3" id="KW-0547">Nucleotide-binding</keyword>
<evidence type="ECO:0000256" key="3">
    <source>
        <dbReference type="ARBA" id="ARBA00022741"/>
    </source>
</evidence>
<organism evidence="7 8">
    <name type="scientific">Gossypium aridum</name>
    <name type="common">American cotton</name>
    <name type="synonym">Erioxylum aridum</name>
    <dbReference type="NCBI Taxonomy" id="34290"/>
    <lineage>
        <taxon>Eukaryota</taxon>
        <taxon>Viridiplantae</taxon>
        <taxon>Streptophyta</taxon>
        <taxon>Embryophyta</taxon>
        <taxon>Tracheophyta</taxon>
        <taxon>Spermatophyta</taxon>
        <taxon>Magnoliopsida</taxon>
        <taxon>eudicotyledons</taxon>
        <taxon>Gunneridae</taxon>
        <taxon>Pentapetalae</taxon>
        <taxon>rosids</taxon>
        <taxon>malvids</taxon>
        <taxon>Malvales</taxon>
        <taxon>Malvaceae</taxon>
        <taxon>Malvoideae</taxon>
        <taxon>Gossypium</taxon>
    </lineage>
</organism>
<dbReference type="PROSITE" id="PS50011">
    <property type="entry name" value="PROTEIN_KINASE_DOM"/>
    <property type="match status" value="1"/>
</dbReference>
<dbReference type="PROSITE" id="PS00108">
    <property type="entry name" value="PROTEIN_KINASE_ST"/>
    <property type="match status" value="1"/>
</dbReference>
<reference evidence="7 8" key="1">
    <citation type="journal article" date="2019" name="Genome Biol. Evol.">
        <title>Insights into the evolution of the New World diploid cottons (Gossypium, subgenus Houzingenia) based on genome sequencing.</title>
        <authorList>
            <person name="Grover C.E."/>
            <person name="Arick M.A. 2nd"/>
            <person name="Thrash A."/>
            <person name="Conover J.L."/>
            <person name="Sanders W.S."/>
            <person name="Peterson D.G."/>
            <person name="Frelichowski J.E."/>
            <person name="Scheffler J.A."/>
            <person name="Scheffler B.E."/>
            <person name="Wendel J.F."/>
        </authorList>
    </citation>
    <scope>NUCLEOTIDE SEQUENCE [LARGE SCALE GENOMIC DNA]</scope>
    <source>
        <strain evidence="7">185</strain>
        <tissue evidence="7">Leaf</tissue>
    </source>
</reference>
<dbReference type="SUPFAM" id="SSF56112">
    <property type="entry name" value="Protein kinase-like (PK-like)"/>
    <property type="match status" value="1"/>
</dbReference>
<dbReference type="InterPro" id="IPR008271">
    <property type="entry name" value="Ser/Thr_kinase_AS"/>
</dbReference>
<gene>
    <name evidence="7" type="ORF">Goari_004689</name>
</gene>
<protein>
    <recommendedName>
        <fullName evidence="6">Protein kinase domain-containing protein</fullName>
    </recommendedName>
</protein>
<dbReference type="PANTHER" id="PTHR27002">
    <property type="entry name" value="RECEPTOR-LIKE SERINE/THREONINE-PROTEIN KINASE SD1-8"/>
    <property type="match status" value="1"/>
</dbReference>
<proteinExistence type="predicted"/>
<keyword evidence="8" id="KW-1185">Reference proteome</keyword>
<keyword evidence="4" id="KW-0418">Kinase</keyword>
<dbReference type="InterPro" id="IPR011009">
    <property type="entry name" value="Kinase-like_dom_sf"/>
</dbReference>
<evidence type="ECO:0000313" key="8">
    <source>
        <dbReference type="Proteomes" id="UP000593577"/>
    </source>
</evidence>